<comment type="function">
    <text evidence="5">Catalyzes the interconversion of alpha and beta anomers of maltose.</text>
</comment>
<dbReference type="GO" id="GO:0030246">
    <property type="term" value="F:carbohydrate binding"/>
    <property type="evidence" value="ECO:0007669"/>
    <property type="project" value="InterPro"/>
</dbReference>
<dbReference type="OMA" id="VWDVEPF"/>
<comment type="caution">
    <text evidence="6">The sequence shown here is derived from an EMBL/GenBank/DDBJ whole genome shotgun (WGS) entry which is preliminary data.</text>
</comment>
<evidence type="ECO:0000256" key="3">
    <source>
        <dbReference type="ARBA" id="ARBA00023235"/>
    </source>
</evidence>
<keyword evidence="4 5" id="KW-0119">Carbohydrate metabolism</keyword>
<evidence type="ECO:0000256" key="4">
    <source>
        <dbReference type="ARBA" id="ARBA00023277"/>
    </source>
</evidence>
<evidence type="ECO:0000313" key="7">
    <source>
        <dbReference type="Proteomes" id="UP000094892"/>
    </source>
</evidence>
<gene>
    <name evidence="6" type="primary">galM</name>
    <name evidence="6" type="ORF">LPJSA22_00812</name>
</gene>
<dbReference type="InterPro" id="IPR011013">
    <property type="entry name" value="Gal_mutarotase_sf_dom"/>
</dbReference>
<evidence type="ECO:0000256" key="2">
    <source>
        <dbReference type="ARBA" id="ARBA00006206"/>
    </source>
</evidence>
<dbReference type="Pfam" id="PF01263">
    <property type="entry name" value="Aldose_epim"/>
    <property type="match status" value="1"/>
</dbReference>
<dbReference type="InterPro" id="IPR008183">
    <property type="entry name" value="Aldose_1/G6P_1-epimerase"/>
</dbReference>
<keyword evidence="3 5" id="KW-0413">Isomerase</keyword>
<organism evidence="6 7">
    <name type="scientific">Lactiplantibacillus plantarum</name>
    <name type="common">Lactobacillus plantarum</name>
    <dbReference type="NCBI Taxonomy" id="1590"/>
    <lineage>
        <taxon>Bacteria</taxon>
        <taxon>Bacillati</taxon>
        <taxon>Bacillota</taxon>
        <taxon>Bacilli</taxon>
        <taxon>Lactobacillales</taxon>
        <taxon>Lactobacillaceae</taxon>
        <taxon>Lactiplantibacillus</taxon>
    </lineage>
</organism>
<dbReference type="GO" id="GO:0050558">
    <property type="term" value="F:maltose epimerase activity"/>
    <property type="evidence" value="ECO:0007669"/>
    <property type="project" value="UniProtKB-EC"/>
</dbReference>
<dbReference type="Proteomes" id="UP000094892">
    <property type="component" value="Unassembled WGS sequence"/>
</dbReference>
<evidence type="ECO:0000313" key="6">
    <source>
        <dbReference type="EMBL" id="ODO60864.1"/>
    </source>
</evidence>
<dbReference type="Gene3D" id="2.70.98.10">
    <property type="match status" value="1"/>
</dbReference>
<dbReference type="PANTHER" id="PTHR10091">
    <property type="entry name" value="ALDOSE-1-EPIMERASE"/>
    <property type="match status" value="1"/>
</dbReference>
<dbReference type="InterPro" id="IPR047215">
    <property type="entry name" value="Galactose_mutarotase-like"/>
</dbReference>
<protein>
    <recommendedName>
        <fullName evidence="5">Maltose epimerase</fullName>
        <ecNumber evidence="5">5.1.3.21</ecNumber>
    </recommendedName>
</protein>
<evidence type="ECO:0000256" key="5">
    <source>
        <dbReference type="PIRNR" id="PIRNR005096"/>
    </source>
</evidence>
<dbReference type="GO" id="GO:0005737">
    <property type="term" value="C:cytoplasm"/>
    <property type="evidence" value="ECO:0007669"/>
    <property type="project" value="TreeGrafter"/>
</dbReference>
<dbReference type="GO" id="GO:0006006">
    <property type="term" value="P:glucose metabolic process"/>
    <property type="evidence" value="ECO:0007669"/>
    <property type="project" value="TreeGrafter"/>
</dbReference>
<dbReference type="PATRIC" id="fig|1590.142.peg.684"/>
<dbReference type="InterPro" id="IPR014718">
    <property type="entry name" value="GH-type_carb-bd"/>
</dbReference>
<name>A0A1A0DL23_LACPN</name>
<dbReference type="InterPro" id="IPR015443">
    <property type="entry name" value="Aldose_1-epimerase"/>
</dbReference>
<dbReference type="GO" id="GO:0004034">
    <property type="term" value="F:aldose 1-epimerase activity"/>
    <property type="evidence" value="ECO:0007669"/>
    <property type="project" value="TreeGrafter"/>
</dbReference>
<dbReference type="CDD" id="cd09019">
    <property type="entry name" value="galactose_mutarotase_like"/>
    <property type="match status" value="1"/>
</dbReference>
<dbReference type="PIRSF" id="PIRSF005096">
    <property type="entry name" value="GALM"/>
    <property type="match status" value="1"/>
</dbReference>
<dbReference type="GO" id="GO:0033499">
    <property type="term" value="P:galactose catabolic process via UDP-galactose, Leloir pathway"/>
    <property type="evidence" value="ECO:0007669"/>
    <property type="project" value="TreeGrafter"/>
</dbReference>
<dbReference type="SUPFAM" id="SSF74650">
    <property type="entry name" value="Galactose mutarotase-like"/>
    <property type="match status" value="1"/>
</dbReference>
<dbReference type="PANTHER" id="PTHR10091:SF0">
    <property type="entry name" value="GALACTOSE MUTAROTASE"/>
    <property type="match status" value="1"/>
</dbReference>
<dbReference type="AlphaFoldDB" id="A0A1A0DL23"/>
<dbReference type="EC" id="5.1.3.21" evidence="5"/>
<comment type="similarity">
    <text evidence="2 5">Belongs to the aldose epimerase family.</text>
</comment>
<reference evidence="6 7" key="1">
    <citation type="submission" date="2016-08" db="EMBL/GenBank/DDBJ databases">
        <title>Genome sequencing of Lactobacillus plantarum JSA22, isolated from fermented soybean paste.</title>
        <authorList>
            <person name="Choi H.S."/>
        </authorList>
    </citation>
    <scope>NUCLEOTIDE SEQUENCE [LARGE SCALE GENOMIC DNA]</scope>
    <source>
        <strain evidence="6 7">JSA22</strain>
    </source>
</reference>
<sequence length="349" mass="38936">MSGSYGSEGIMKIIEHQGNGINYYTLVNNHHMSVTIMDWGATVTAIKTHDKDGNFANIVLGFDDGADYITYQSFFGATIARVAGIIKNARWRQYDLTQNAGENHLNGGNMPQISFEPWFLERKLHTSDQVGLVMQYITLDGENGYPGTMTITANFVLDNDGKFTISYTGKSDKTTLFNPSNHTYFNLSGDAERLIDHHVLKINADEYAALNKHGIPTGKLPWVTDTPFDFRDPVEVGPQVANIKGGLHHGFVLNDTPYPQVELLDRISGRKVTMRTNAPAVVVSSATNYRDDRYRLNGGKPMRSQLGLSLQAQKLPDAIHHKEFGSIIIEPNIPVTYQTAYRFSNIYDV</sequence>
<dbReference type="KEGG" id="lpb:SH83_03345"/>
<accession>A0A1A0DL23</accession>
<dbReference type="EMBL" id="MCOL01000001">
    <property type="protein sequence ID" value="ODO60864.1"/>
    <property type="molecule type" value="Genomic_DNA"/>
</dbReference>
<proteinExistence type="inferred from homology"/>
<dbReference type="UniPathway" id="UPA00242"/>
<comment type="catalytic activity">
    <reaction evidence="5">
        <text>alpha-maltose = beta-maltose</text>
        <dbReference type="Rhea" id="RHEA:21228"/>
        <dbReference type="ChEBI" id="CHEBI:18147"/>
        <dbReference type="ChEBI" id="CHEBI:18167"/>
        <dbReference type="EC" id="5.1.3.21"/>
    </reaction>
</comment>
<dbReference type="RefSeq" id="WP_013355268.1">
    <property type="nucleotide sequence ID" value="NZ_AP028145.1"/>
</dbReference>
<comment type="pathway">
    <text evidence="1 5">Carbohydrate metabolism; hexose metabolism.</text>
</comment>
<evidence type="ECO:0000256" key="1">
    <source>
        <dbReference type="ARBA" id="ARBA00005028"/>
    </source>
</evidence>